<protein>
    <submittedName>
        <fullName evidence="1">Uncharacterized protein</fullName>
    </submittedName>
</protein>
<accession>A0ACC5XQ45</accession>
<keyword evidence="2" id="KW-1185">Reference proteome</keyword>
<name>A0ACC5XQ45_PANGG</name>
<organism evidence="1 2">
    <name type="scientific">Pangasianodon gigas</name>
    <name type="common">Mekong giant catfish</name>
    <name type="synonym">Pangasius gigas</name>
    <dbReference type="NCBI Taxonomy" id="30993"/>
    <lineage>
        <taxon>Eukaryota</taxon>
        <taxon>Metazoa</taxon>
        <taxon>Chordata</taxon>
        <taxon>Craniata</taxon>
        <taxon>Vertebrata</taxon>
        <taxon>Euteleostomi</taxon>
        <taxon>Actinopterygii</taxon>
        <taxon>Neopterygii</taxon>
        <taxon>Teleostei</taxon>
        <taxon>Ostariophysi</taxon>
        <taxon>Siluriformes</taxon>
        <taxon>Pangasiidae</taxon>
        <taxon>Pangasianodon</taxon>
    </lineage>
</organism>
<dbReference type="Proteomes" id="UP000829447">
    <property type="component" value="Linkage Group LG25"/>
</dbReference>
<evidence type="ECO:0000313" key="1">
    <source>
        <dbReference type="EMBL" id="MCI4393341.1"/>
    </source>
</evidence>
<dbReference type="EMBL" id="CM040478">
    <property type="protein sequence ID" value="MCI4393341.1"/>
    <property type="molecule type" value="Genomic_DNA"/>
</dbReference>
<proteinExistence type="predicted"/>
<evidence type="ECO:0000313" key="2">
    <source>
        <dbReference type="Proteomes" id="UP000829447"/>
    </source>
</evidence>
<comment type="caution">
    <text evidence="1">The sequence shown here is derived from an EMBL/GenBank/DDBJ whole genome shotgun (WGS) entry which is preliminary data.</text>
</comment>
<reference evidence="1 2" key="1">
    <citation type="journal article" date="2022" name="bioRxiv">
        <title>An ancient truncated duplication of the anti-Mullerian hormone receptor type 2 gene is a potential conserved master sex determinant in the Pangasiidae catfish family.</title>
        <authorList>
            <person name="Wen M."/>
            <person name="Pan Q."/>
            <person name="Jouanno E."/>
            <person name="Montfort J."/>
            <person name="Zahm M."/>
            <person name="Cabau C."/>
            <person name="Klopp C."/>
            <person name="Iampietro C."/>
            <person name="Roques C."/>
            <person name="Bouchez O."/>
            <person name="Castinel A."/>
            <person name="Donnadieu C."/>
            <person name="Parrinello H."/>
            <person name="Poncet C."/>
            <person name="Belmonte E."/>
            <person name="Gautier V."/>
            <person name="Avarre J.-C."/>
            <person name="Dugue R."/>
            <person name="Gustiano R."/>
            <person name="Ha T.T.T."/>
            <person name="Campet M."/>
            <person name="Sriphairoj K."/>
            <person name="Ribolli J."/>
            <person name="de Almeida F.L."/>
            <person name="Desvignes T."/>
            <person name="Postlethwait J.H."/>
            <person name="Bucao C.F."/>
            <person name="Robinson-Rechavi M."/>
            <person name="Bobe J."/>
            <person name="Herpin A."/>
            <person name="Guiguen Y."/>
        </authorList>
    </citation>
    <scope>NUCLEOTIDE SEQUENCE [LARGE SCALE GENOMIC DNA]</scope>
    <source>
        <strain evidence="1">YG-Dec2019</strain>
    </source>
</reference>
<gene>
    <name evidence="1" type="ORF">PGIGA_G00156390</name>
</gene>
<sequence>MDDSDQDFSFLCSRLLKRVRRKGGESGDEKKTVVQDEGEEEEGEEGEDSGSQIQSRSKAPCKRKREKKSVLLHFFERKSTDKIHTDGGSEAAVGGGGEQKQKVRAKEKVLSRMQRFKRATPPRLVHTDVETSAESAVQPAETQSLPTQGPAEKQECDELLAQRLQQQLDREAESQAVVDVEDGGLFFCQLCYKDLSAMSHQLRTQHINRCLDERENSTSSVPAPPPPPPRPRIPECPICGRGFKSEKTRSTHLKRCSASMGVSPAELLQALQRQAAERENGQQVGGSSDTSESSMPARKKARKKAPRMDEDTMVALALSRSLLEQEKERERDREEERRIQAQLSSGTAVTAPVVQGRAGAGKSRVKRRKGAPAAPPPLLLVQDPQAALNRIQERVSSLLLIPRPPTPPTPSLQPSALSTHNLLWLKSALPGGGPASLSEFYTAELGAFIQPWIRDENIKSPLSEVTPVKQRPAAASESATAPEQHVAASTPRCLSTPSLGIPGTQALTDLVDLAEEGMTLTQYRYTDNNSAPLSEPPLSGFVPEPTETRRPPINSTSVSKLCSDLGSMVNNPQLSDVQLQVDSGDVYVAHSFMLYTRCPLLANMVHDAGFGVQEEGFPQAQRVLLNDVSGEAVYALLQYLYTAVCHLTLTLLPDVLQLASRFGLSELQQQCEQYTGNHVEDPREQEWDASPAHEPAAEAQQSLADTQFLELLRSMWEQEDGDGEDVGEAKRGTEGEDEEGSGDGEIKEDIVNEDELNEIYEFVATQRKMGAEAEVSTDSGDEDEEEDEGVNICSNAEKRGEGKQNVKMEEATDMHCNAEVDLNPGSNKNVHQSRGPDAGLDRSYNRLFSESWGEYMEPSQPQTRHLDQKNTPTSRRTSSVNEVIDLSISPPRESGEPARSQFPVTGMSPGEVPGQTPDQSVAVQQSLTSESPNALGISQVTAEHSKLWSKQPSTSALSKTKLKVTPSLPSSTKPKLSPLTPSRSQPELIVLSDSSDDMEHDRPDKVPSRGDAPRPPTSTPSRLSLRYTRIKAKETTQVGLSSKRSNETPNSVHPEPSRSDQAGSESVLDGSAEVSWLIPATPEPSARTSTTQTSSSMRRVQLFPRSRSSFSSSFSSSISDNPKTTSCSNSIKDPHREHSQTSPAFKKLTSHSRLSKASHSDSVNQTYPNSASEPCSSTPLHSEPRLQCVDPLGSPLLRDSELRTQRRSGQEGRLGSLLLSPSENSQSEKDSSKSPAKSQHFDNPGDTGDQEMSSGDQGMSSGDQENKEPVETSTSKTNEVEVIEEGLSFVFDEPPIAFDDSWGLGGAVAEQGPCFSLKLESSGDQTSPPEQSGQGETASPHTLSPPGRGAQHNLPDPEAPHNHSLPDAAMWDSWKEDDEDEVEVDALPLSQRVGAVALSKRVSQLRTPVACKKKNQAPLVPITPMPSFSDMDTPDLKNKLNRYGVRPLPKKQMVLKLKEIHQYTHQLMSSGSEEEPSPQNRPKPAPAAFKQPTAPPPVSPRKPQFGEEEEEEQLPASQDSNTSSTAESERSNPEMCDSDDDGSDSEGITASQAAVREKDKLQAVHSFILSDPLLYSRVLQYQPLSLCELKAGLRTAGIRLGTTKLLDFLDSQCITFTTAKQGHPAPLRRKARGAGRGRKRLAKAVE</sequence>